<protein>
    <submittedName>
        <fullName evidence="3">Uncharacterized protein</fullName>
    </submittedName>
</protein>
<accession>A0A9W8HAD9</accession>
<dbReference type="Proteomes" id="UP001140172">
    <property type="component" value="Unassembled WGS sequence"/>
</dbReference>
<gene>
    <name evidence="3" type="ORF">GGI15_003079</name>
</gene>
<dbReference type="EMBL" id="JANBUM010000194">
    <property type="protein sequence ID" value="KAJ2781910.1"/>
    <property type="molecule type" value="Genomic_DNA"/>
</dbReference>
<keyword evidence="2" id="KW-1133">Transmembrane helix</keyword>
<organism evidence="3 4">
    <name type="scientific">Coemansia interrupta</name>
    <dbReference type="NCBI Taxonomy" id="1126814"/>
    <lineage>
        <taxon>Eukaryota</taxon>
        <taxon>Fungi</taxon>
        <taxon>Fungi incertae sedis</taxon>
        <taxon>Zoopagomycota</taxon>
        <taxon>Kickxellomycotina</taxon>
        <taxon>Kickxellomycetes</taxon>
        <taxon>Kickxellales</taxon>
        <taxon>Kickxellaceae</taxon>
        <taxon>Coemansia</taxon>
    </lineage>
</organism>
<feature type="compositionally biased region" description="Polar residues" evidence="1">
    <location>
        <begin position="250"/>
        <end position="259"/>
    </location>
</feature>
<evidence type="ECO:0000313" key="4">
    <source>
        <dbReference type="Proteomes" id="UP001140172"/>
    </source>
</evidence>
<keyword evidence="4" id="KW-1185">Reference proteome</keyword>
<keyword evidence="2" id="KW-0472">Membrane</keyword>
<dbReference type="OrthoDB" id="6380398at2759"/>
<comment type="caution">
    <text evidence="3">The sequence shown here is derived from an EMBL/GenBank/DDBJ whole genome shotgun (WGS) entry which is preliminary data.</text>
</comment>
<proteinExistence type="predicted"/>
<evidence type="ECO:0000256" key="2">
    <source>
        <dbReference type="SAM" id="Phobius"/>
    </source>
</evidence>
<feature type="transmembrane region" description="Helical" evidence="2">
    <location>
        <begin position="273"/>
        <end position="294"/>
    </location>
</feature>
<keyword evidence="2" id="KW-0812">Transmembrane</keyword>
<reference evidence="3" key="1">
    <citation type="submission" date="2022-07" db="EMBL/GenBank/DDBJ databases">
        <title>Phylogenomic reconstructions and comparative analyses of Kickxellomycotina fungi.</title>
        <authorList>
            <person name="Reynolds N.K."/>
            <person name="Stajich J.E."/>
            <person name="Barry K."/>
            <person name="Grigoriev I.V."/>
            <person name="Crous P."/>
            <person name="Smith M.E."/>
        </authorList>
    </citation>
    <scope>NUCLEOTIDE SEQUENCE</scope>
    <source>
        <strain evidence="3">BCRC 34489</strain>
    </source>
</reference>
<sequence>MLTSCELGIIDSRAAYVSADCLESRSTDANTDSFYEVVVNFRTNNIAVIQFNLYGQTVETSPIGVLRELLWEDLVFVRRSVSISGENLSWGQPQVVVAKDGNSNNTTCKTMSPVYATNSYDFACTELIAASPSEQLSMCDVPYGSVYTHINGQLYFVGLFSHLSVSGNSSSLCSNSTRRSYFTLVSNFVFFAAAQTQRAIDFYPANSTVFPTLNASYSMQNPSSPDPKDIRTVAGNIYSARLQPGKTLGSDKTSVSETGLESAKDGGSGRQTVVAGICGAIGGMVLLCLVLFLVHRFRARRKPRTVDPYAQSAIEEMLAPTTGNSQWMRPESKIRLANILRYSFRLSQSSIDPTSDIISSYTNRDMGTEGSR</sequence>
<evidence type="ECO:0000256" key="1">
    <source>
        <dbReference type="SAM" id="MobiDB-lite"/>
    </source>
</evidence>
<name>A0A9W8HAD9_9FUNG</name>
<dbReference type="AlphaFoldDB" id="A0A9W8HAD9"/>
<evidence type="ECO:0000313" key="3">
    <source>
        <dbReference type="EMBL" id="KAJ2781910.1"/>
    </source>
</evidence>
<feature type="region of interest" description="Disordered" evidence="1">
    <location>
        <begin position="244"/>
        <end position="267"/>
    </location>
</feature>